<keyword evidence="3" id="KW-1185">Reference proteome</keyword>
<dbReference type="RefSeq" id="WP_088216877.1">
    <property type="nucleotide sequence ID" value="NZ_NIPW01000057.1"/>
</dbReference>
<reference evidence="2 3" key="1">
    <citation type="submission" date="2016-12" db="EMBL/GenBank/DDBJ databases">
        <title>Comparison of Traditional DNA-DNA Hybridization with In Silico Genomic Analysis.</title>
        <authorList>
            <person name="Nicholson A.C."/>
            <person name="Humrighouse B.W."/>
            <person name="Graziano J."/>
            <person name="Lasker B."/>
            <person name="Whitney A.M."/>
            <person name="Mcquiston J.R."/>
        </authorList>
    </citation>
    <scope>NUCLEOTIDE SEQUENCE [LARGE SCALE GENOMIC DNA]</scope>
    <source>
        <strain evidence="2 3">H2240</strain>
    </source>
</reference>
<name>A0A212A6J9_9RHOB</name>
<evidence type="ECO:0000313" key="2">
    <source>
        <dbReference type="EMBL" id="OWJ74609.1"/>
    </source>
</evidence>
<dbReference type="Proteomes" id="UP000196878">
    <property type="component" value="Unassembled WGS sequence"/>
</dbReference>
<keyword evidence="2" id="KW-0378">Hydrolase</keyword>
<dbReference type="PIRSF" id="PIRSF035009">
    <property type="entry name" value="UCP035009_HSDR_N"/>
    <property type="match status" value="1"/>
</dbReference>
<gene>
    <name evidence="2" type="ORF">CDV49_19015</name>
</gene>
<keyword evidence="2" id="KW-0255">Endonuclease</keyword>
<evidence type="ECO:0000313" key="3">
    <source>
        <dbReference type="Proteomes" id="UP000196878"/>
    </source>
</evidence>
<organism evidence="2 3">
    <name type="scientific">Haematobacter genomosp. 1</name>
    <dbReference type="NCBI Taxonomy" id="366618"/>
    <lineage>
        <taxon>Bacteria</taxon>
        <taxon>Pseudomonadati</taxon>
        <taxon>Pseudomonadota</taxon>
        <taxon>Alphaproteobacteria</taxon>
        <taxon>Rhodobacterales</taxon>
        <taxon>Paracoccaceae</taxon>
        <taxon>Haematobacter</taxon>
    </lineage>
</organism>
<proteinExistence type="predicted"/>
<dbReference type="AlphaFoldDB" id="A0A212A6J9"/>
<dbReference type="GO" id="GO:0004519">
    <property type="term" value="F:endonuclease activity"/>
    <property type="evidence" value="ECO:0007669"/>
    <property type="project" value="UniProtKB-KW"/>
</dbReference>
<protein>
    <submittedName>
        <fullName evidence="2">Restriction endonuclease</fullName>
    </submittedName>
</protein>
<dbReference type="OrthoDB" id="9148007at2"/>
<evidence type="ECO:0000259" key="1">
    <source>
        <dbReference type="Pfam" id="PF13588"/>
    </source>
</evidence>
<accession>A0A212A6J9</accession>
<keyword evidence="2" id="KW-0540">Nuclease</keyword>
<dbReference type="EMBL" id="NIPW01000057">
    <property type="protein sequence ID" value="OWJ74609.1"/>
    <property type="molecule type" value="Genomic_DNA"/>
</dbReference>
<sequence>MSIDKALAMLSDRIRSHSSAMATEEAVKTAIVLPFFHALGYDVFDPNEVVPEFTADAVGKKGEKVDYAIKLDGEIRILVECKPITTNLDKVHLAQLFRYFTVTSAKFAVLTNGRTFHFHTDLEEPNKLDTRPFLTFDLAEIQPHLLVELRKFEKSGFDVGGILATAERLKYTSALKSEISKVIEDPPEEFVRMVSAGLYDGRFTSAIRDQFTGLVKAAFREVIRDSVTTRLSTALAATVQAHEEPVVVDPEEEIITTEEEREGYMICKAIAREVIKPSRVVMRDARSYCAILVDNNNRKPLARLHFNRAVKYIGLFDGDKEERVLVESLDHIYDYSDRIRATAARYVDEHP</sequence>
<dbReference type="InterPro" id="IPR017035">
    <property type="entry name" value="UCP035009_HsdR_All3000-type"/>
</dbReference>
<dbReference type="Pfam" id="PF13588">
    <property type="entry name" value="HSDR_N_2"/>
    <property type="match status" value="1"/>
</dbReference>
<feature type="domain" description="Type I restriction enzyme R protein N-terminal" evidence="1">
    <location>
        <begin position="24"/>
        <end position="119"/>
    </location>
</feature>
<comment type="caution">
    <text evidence="2">The sequence shown here is derived from an EMBL/GenBank/DDBJ whole genome shotgun (WGS) entry which is preliminary data.</text>
</comment>
<dbReference type="InterPro" id="IPR029464">
    <property type="entry name" value="HSDR_N"/>
</dbReference>